<evidence type="ECO:0000313" key="2">
    <source>
        <dbReference type="Proteomes" id="UP000813420"/>
    </source>
</evidence>
<reference evidence="1" key="1">
    <citation type="journal article" date="2021" name="PeerJ">
        <title>Extensive microbial diversity within the chicken gut microbiome revealed by metagenomics and culture.</title>
        <authorList>
            <person name="Gilroy R."/>
            <person name="Ravi A."/>
            <person name="Getino M."/>
            <person name="Pursley I."/>
            <person name="Horton D.L."/>
            <person name="Alikhan N.F."/>
            <person name="Baker D."/>
            <person name="Gharbi K."/>
            <person name="Hall N."/>
            <person name="Watson M."/>
            <person name="Adriaenssens E.M."/>
            <person name="Foster-Nyarko E."/>
            <person name="Jarju S."/>
            <person name="Secka A."/>
            <person name="Antonio M."/>
            <person name="Oren A."/>
            <person name="Chaudhuri R.R."/>
            <person name="La Ragione R."/>
            <person name="Hildebrand F."/>
            <person name="Pallen M.J."/>
        </authorList>
    </citation>
    <scope>NUCLEOTIDE SEQUENCE</scope>
    <source>
        <strain evidence="1">USAMLcec4-12693</strain>
    </source>
</reference>
<dbReference type="RefSeq" id="WP_277271866.1">
    <property type="nucleotide sequence ID" value="NZ_DYXE01000048.1"/>
</dbReference>
<accession>A0A9D2VXX8</accession>
<gene>
    <name evidence="1" type="ORF">K8V39_05040</name>
</gene>
<dbReference type="AlphaFoldDB" id="A0A9D2VXX8"/>
<organism evidence="1 2">
    <name type="scientific">Merdimonas faecis</name>
    <dbReference type="NCBI Taxonomy" id="1653435"/>
    <lineage>
        <taxon>Bacteria</taxon>
        <taxon>Bacillati</taxon>
        <taxon>Bacillota</taxon>
        <taxon>Clostridia</taxon>
        <taxon>Lachnospirales</taxon>
        <taxon>Lachnospiraceae</taxon>
        <taxon>Merdimonas</taxon>
    </lineage>
</organism>
<reference evidence="1" key="2">
    <citation type="submission" date="2021-09" db="EMBL/GenBank/DDBJ databases">
        <authorList>
            <person name="Gilroy R."/>
        </authorList>
    </citation>
    <scope>NUCLEOTIDE SEQUENCE</scope>
    <source>
        <strain evidence="1">USAMLcec4-12693</strain>
    </source>
</reference>
<dbReference type="EMBL" id="DYXE01000048">
    <property type="protein sequence ID" value="HJH49611.1"/>
    <property type="molecule type" value="Genomic_DNA"/>
</dbReference>
<evidence type="ECO:0000313" key="1">
    <source>
        <dbReference type="EMBL" id="HJH49611.1"/>
    </source>
</evidence>
<protein>
    <submittedName>
        <fullName evidence="1">Uncharacterized protein</fullName>
    </submittedName>
</protein>
<proteinExistence type="predicted"/>
<name>A0A9D2VXX8_9FIRM</name>
<sequence length="81" mass="9580">MGDNWSPEGYERLAAGVVELAVNDYRRALRRLWNHPHDEMALRGKEECERFFRRDMGLYSDLDGEMIIKAIQERVNKEMGH</sequence>
<comment type="caution">
    <text evidence="1">The sequence shown here is derived from an EMBL/GenBank/DDBJ whole genome shotgun (WGS) entry which is preliminary data.</text>
</comment>
<dbReference type="Proteomes" id="UP000813420">
    <property type="component" value="Unassembled WGS sequence"/>
</dbReference>